<accession>A0AAD0JS91</accession>
<evidence type="ECO:0000313" key="1">
    <source>
        <dbReference type="EMBL" id="AWH95627.1"/>
    </source>
</evidence>
<dbReference type="Pfam" id="PF11248">
    <property type="entry name" value="DUF3046"/>
    <property type="match status" value="1"/>
</dbReference>
<evidence type="ECO:0000313" key="2">
    <source>
        <dbReference type="Proteomes" id="UP000244903"/>
    </source>
</evidence>
<protein>
    <recommendedName>
        <fullName evidence="3">DUF3046 family protein</fullName>
    </recommendedName>
</protein>
<sequence length="64" mass="7031">MTLTEFRARAVEAFGDLRADHLVRSHHLAAFGGRTADEAIDAGASVKQVWSELCSEFDVPDSLR</sequence>
<dbReference type="KEGG" id="dpc:A6048_09065"/>
<keyword evidence="2" id="KW-1185">Reference proteome</keyword>
<dbReference type="InterPro" id="IPR021408">
    <property type="entry name" value="DUF3046"/>
</dbReference>
<evidence type="ECO:0008006" key="3">
    <source>
        <dbReference type="Google" id="ProtNLM"/>
    </source>
</evidence>
<reference evidence="1 2" key="1">
    <citation type="submission" date="2016-04" db="EMBL/GenBank/DDBJ databases">
        <title>Complete genome sequence of the haloalkaliphilic hydrocarbon-degrading bacterium Dietzia psychralcaliphila ILA-1T, isolated from a drain of a fish product-processing plant.</title>
        <authorList>
            <person name="Zhao J."/>
            <person name="Hu B."/>
            <person name="Geng S."/>
            <person name="Nie Y."/>
            <person name="Tang Y."/>
        </authorList>
    </citation>
    <scope>NUCLEOTIDE SEQUENCE [LARGE SCALE GENOMIC DNA]</scope>
    <source>
        <strain evidence="1 2">ILA-1</strain>
    </source>
</reference>
<dbReference type="Proteomes" id="UP000244903">
    <property type="component" value="Chromosome"/>
</dbReference>
<name>A0AAD0JS91_9ACTN</name>
<dbReference type="EMBL" id="CP015453">
    <property type="protein sequence ID" value="AWH95627.1"/>
    <property type="molecule type" value="Genomic_DNA"/>
</dbReference>
<proteinExistence type="predicted"/>
<gene>
    <name evidence="1" type="ORF">A6048_09065</name>
</gene>
<dbReference type="RefSeq" id="WP_107747477.1">
    <property type="nucleotide sequence ID" value="NZ_CP015453.1"/>
</dbReference>
<dbReference type="AlphaFoldDB" id="A0AAD0JS91"/>
<organism evidence="1 2">
    <name type="scientific">Dietzia psychralcaliphila</name>
    <dbReference type="NCBI Taxonomy" id="139021"/>
    <lineage>
        <taxon>Bacteria</taxon>
        <taxon>Bacillati</taxon>
        <taxon>Actinomycetota</taxon>
        <taxon>Actinomycetes</taxon>
        <taxon>Mycobacteriales</taxon>
        <taxon>Dietziaceae</taxon>
        <taxon>Dietzia</taxon>
    </lineage>
</organism>